<comment type="subcellular location">
    <subcellularLocation>
        <location evidence="1">Membrane</location>
        <topology evidence="1">Multi-pass membrane protein</topology>
    </subcellularLocation>
</comment>
<dbReference type="EMBL" id="JBFXLR010000039">
    <property type="protein sequence ID" value="KAL2844942.1"/>
    <property type="molecule type" value="Genomic_DNA"/>
</dbReference>
<reference evidence="6 7" key="1">
    <citation type="submission" date="2024-07" db="EMBL/GenBank/DDBJ databases">
        <title>Section-level genome sequencing and comparative genomics of Aspergillus sections Usti and Cavernicolus.</title>
        <authorList>
            <consortium name="Lawrence Berkeley National Laboratory"/>
            <person name="Nybo J.L."/>
            <person name="Vesth T.C."/>
            <person name="Theobald S."/>
            <person name="Frisvad J.C."/>
            <person name="Larsen T.O."/>
            <person name="Kjaerboelling I."/>
            <person name="Rothschild-Mancinelli K."/>
            <person name="Lyhne E.K."/>
            <person name="Kogle M.E."/>
            <person name="Barry K."/>
            <person name="Clum A."/>
            <person name="Na H."/>
            <person name="Ledsgaard L."/>
            <person name="Lin J."/>
            <person name="Lipzen A."/>
            <person name="Kuo A."/>
            <person name="Riley R."/>
            <person name="Mondo S."/>
            <person name="LaButti K."/>
            <person name="Haridas S."/>
            <person name="Pangalinan J."/>
            <person name="Salamov A.A."/>
            <person name="Simmons B.A."/>
            <person name="Magnuson J.K."/>
            <person name="Chen J."/>
            <person name="Drula E."/>
            <person name="Henrissat B."/>
            <person name="Wiebenga A."/>
            <person name="Lubbers R.J."/>
            <person name="Gomes A.C."/>
            <person name="Macurrencykelacurrency M.R."/>
            <person name="Stajich J."/>
            <person name="Grigoriev I.V."/>
            <person name="Mortensen U.H."/>
            <person name="De vries R.P."/>
            <person name="Baker S.E."/>
            <person name="Andersen M.R."/>
        </authorList>
    </citation>
    <scope>NUCLEOTIDE SEQUENCE [LARGE SCALE GENOMIC DNA]</scope>
    <source>
        <strain evidence="6 7">CBS 756.74</strain>
    </source>
</reference>
<keyword evidence="4 5" id="KW-0472">Membrane</keyword>
<keyword evidence="2 5" id="KW-0812">Transmembrane</keyword>
<dbReference type="PANTHER" id="PTHR31465:SF29">
    <property type="entry name" value="DOMAIN PROTEIN, PUTATIVE (AFU_ORTHOLOGUE AFUA_2G17890)-RELATED"/>
    <property type="match status" value="1"/>
</dbReference>
<evidence type="ECO:0000256" key="5">
    <source>
        <dbReference type="SAM" id="Phobius"/>
    </source>
</evidence>
<feature type="transmembrane region" description="Helical" evidence="5">
    <location>
        <begin position="93"/>
        <end position="116"/>
    </location>
</feature>
<accession>A0ABR4JY06</accession>
<dbReference type="Proteomes" id="UP001610444">
    <property type="component" value="Unassembled WGS sequence"/>
</dbReference>
<sequence>MATPTHTSTTLPTVTAPCTPDTCPIDWALIRYFPNVAGNALYLALFAIMLVAQFYHGVRFKTWSFLGCMSGGLLLEVIGYAGRLILHSNPFNFSAFLQYLICLTIAPAFITAAIYLSLSRIITIYGSGISRLQPATYAKIFVTCDILCLVLQAAGGAVTATAGRDQDGLRQTGINIMIAGLAAQVVCLGVFMGLAGEFFWRVKREQRWRGQDHGARGTSGGLDWKWKGFLWGASLLPADLPVNVLTLSNNKRTRNCNPPHLHPLHLPRRRTKWRVRQRPRQRRGLIYDSRRGDDGRCLRLYDGVSSGTVP</sequence>
<feature type="transmembrane region" description="Helical" evidence="5">
    <location>
        <begin position="62"/>
        <end position="81"/>
    </location>
</feature>
<proteinExistence type="predicted"/>
<feature type="transmembrane region" description="Helical" evidence="5">
    <location>
        <begin position="36"/>
        <end position="55"/>
    </location>
</feature>
<evidence type="ECO:0000313" key="7">
    <source>
        <dbReference type="Proteomes" id="UP001610444"/>
    </source>
</evidence>
<evidence type="ECO:0000256" key="4">
    <source>
        <dbReference type="ARBA" id="ARBA00023136"/>
    </source>
</evidence>
<keyword evidence="7" id="KW-1185">Reference proteome</keyword>
<dbReference type="GeneID" id="98156179"/>
<evidence type="ECO:0000313" key="6">
    <source>
        <dbReference type="EMBL" id="KAL2844942.1"/>
    </source>
</evidence>
<gene>
    <name evidence="6" type="ORF">BJX68DRAFT_242605</name>
</gene>
<evidence type="ECO:0000256" key="2">
    <source>
        <dbReference type="ARBA" id="ARBA00022692"/>
    </source>
</evidence>
<feature type="transmembrane region" description="Helical" evidence="5">
    <location>
        <begin position="137"/>
        <end position="162"/>
    </location>
</feature>
<comment type="caution">
    <text evidence="6">The sequence shown here is derived from an EMBL/GenBank/DDBJ whole genome shotgun (WGS) entry which is preliminary data.</text>
</comment>
<feature type="transmembrane region" description="Helical" evidence="5">
    <location>
        <begin position="174"/>
        <end position="200"/>
    </location>
</feature>
<protein>
    <submittedName>
        <fullName evidence="6">RTA1 like protein-domain-containing protein</fullName>
    </submittedName>
</protein>
<organism evidence="6 7">
    <name type="scientific">Aspergillus pseudodeflectus</name>
    <dbReference type="NCBI Taxonomy" id="176178"/>
    <lineage>
        <taxon>Eukaryota</taxon>
        <taxon>Fungi</taxon>
        <taxon>Dikarya</taxon>
        <taxon>Ascomycota</taxon>
        <taxon>Pezizomycotina</taxon>
        <taxon>Eurotiomycetes</taxon>
        <taxon>Eurotiomycetidae</taxon>
        <taxon>Eurotiales</taxon>
        <taxon>Aspergillaceae</taxon>
        <taxon>Aspergillus</taxon>
        <taxon>Aspergillus subgen. Nidulantes</taxon>
    </lineage>
</organism>
<dbReference type="RefSeq" id="XP_070896408.1">
    <property type="nucleotide sequence ID" value="XM_071041015.1"/>
</dbReference>
<evidence type="ECO:0000256" key="3">
    <source>
        <dbReference type="ARBA" id="ARBA00022989"/>
    </source>
</evidence>
<dbReference type="Pfam" id="PF04479">
    <property type="entry name" value="RTA1"/>
    <property type="match status" value="1"/>
</dbReference>
<name>A0ABR4JY06_9EURO</name>
<dbReference type="PANTHER" id="PTHR31465">
    <property type="entry name" value="PROTEIN RTA1-RELATED"/>
    <property type="match status" value="1"/>
</dbReference>
<keyword evidence="3 5" id="KW-1133">Transmembrane helix</keyword>
<evidence type="ECO:0000256" key="1">
    <source>
        <dbReference type="ARBA" id="ARBA00004141"/>
    </source>
</evidence>
<dbReference type="InterPro" id="IPR007568">
    <property type="entry name" value="RTA1"/>
</dbReference>